<organism evidence="1 2">
    <name type="scientific">Proteiniclasticum ruminis</name>
    <dbReference type="NCBI Taxonomy" id="398199"/>
    <lineage>
        <taxon>Bacteria</taxon>
        <taxon>Bacillati</taxon>
        <taxon>Bacillota</taxon>
        <taxon>Clostridia</taxon>
        <taxon>Eubacteriales</taxon>
        <taxon>Clostridiaceae</taxon>
        <taxon>Proteiniclasticum</taxon>
    </lineage>
</organism>
<dbReference type="InterPro" id="IPR006379">
    <property type="entry name" value="HAD-SF_hydro_IIB"/>
</dbReference>
<dbReference type="InterPro" id="IPR023214">
    <property type="entry name" value="HAD_sf"/>
</dbReference>
<name>A0A1G8HCG7_9CLOT</name>
<dbReference type="NCBIfam" id="TIGR01484">
    <property type="entry name" value="HAD-SF-IIB"/>
    <property type="match status" value="1"/>
</dbReference>
<dbReference type="PANTHER" id="PTHR10000">
    <property type="entry name" value="PHOSPHOSERINE PHOSPHATASE"/>
    <property type="match status" value="1"/>
</dbReference>
<reference evidence="1 2" key="1">
    <citation type="submission" date="2016-10" db="EMBL/GenBank/DDBJ databases">
        <authorList>
            <person name="de Groot N.N."/>
        </authorList>
    </citation>
    <scope>NUCLEOTIDE SEQUENCE [LARGE SCALE GENOMIC DNA]</scope>
    <source>
        <strain evidence="1 2">CGMCC 1.5058</strain>
    </source>
</reference>
<evidence type="ECO:0000313" key="1">
    <source>
        <dbReference type="EMBL" id="SDI04299.1"/>
    </source>
</evidence>
<dbReference type="PROSITE" id="PS01229">
    <property type="entry name" value="COF_2"/>
    <property type="match status" value="1"/>
</dbReference>
<dbReference type="Gene3D" id="3.40.50.1000">
    <property type="entry name" value="HAD superfamily/HAD-like"/>
    <property type="match status" value="1"/>
</dbReference>
<dbReference type="Gene3D" id="3.30.1240.10">
    <property type="match status" value="1"/>
</dbReference>
<dbReference type="GO" id="GO:0016791">
    <property type="term" value="F:phosphatase activity"/>
    <property type="evidence" value="ECO:0007669"/>
    <property type="project" value="TreeGrafter"/>
</dbReference>
<dbReference type="GO" id="GO:0000287">
    <property type="term" value="F:magnesium ion binding"/>
    <property type="evidence" value="ECO:0007669"/>
    <property type="project" value="TreeGrafter"/>
</dbReference>
<sequence>MIRLIAIDMDGTLLSKEHTVSEINQKAIALAKEKGIKVVLCSGRTIENLLRFTKELNLHGEEDYVVGYNGAGAVKSASGDFIYENCLTGKETKAITKICDELGANYTVHTFRRAFTPRDNVHSRRETDLNGVELFIENPEGLSDEEVVTKVLVLDDPEILDGYAPRLYEALGEEFHVVQTMPIYLEIMRKHVNKYVGIMAVAKELGIQREEILAIGDAMNDYEIIKEAGIGVAMGNAEDKVKEAADFVTKDHEEHGVAYALNHFLQLGMNDFK</sequence>
<dbReference type="AlphaFoldDB" id="A0A1G8HCG7"/>
<evidence type="ECO:0000313" key="2">
    <source>
        <dbReference type="Proteomes" id="UP000183255"/>
    </source>
</evidence>
<proteinExistence type="predicted"/>
<dbReference type="PANTHER" id="PTHR10000:SF8">
    <property type="entry name" value="HAD SUPERFAMILY HYDROLASE-LIKE, TYPE 3"/>
    <property type="match status" value="1"/>
</dbReference>
<dbReference type="PROSITE" id="PS01228">
    <property type="entry name" value="COF_1"/>
    <property type="match status" value="1"/>
</dbReference>
<dbReference type="GO" id="GO:0005829">
    <property type="term" value="C:cytosol"/>
    <property type="evidence" value="ECO:0007669"/>
    <property type="project" value="TreeGrafter"/>
</dbReference>
<protein>
    <submittedName>
        <fullName evidence="1">Uncharacterized protein</fullName>
    </submittedName>
</protein>
<dbReference type="SFLD" id="SFLDG01144">
    <property type="entry name" value="C2.B.4:_PGP_Like"/>
    <property type="match status" value="1"/>
</dbReference>
<accession>A0A1G8HCG7</accession>
<dbReference type="RefSeq" id="WP_031573744.1">
    <property type="nucleotide sequence ID" value="NZ_FNDZ01000001.1"/>
</dbReference>
<dbReference type="Pfam" id="PF08282">
    <property type="entry name" value="Hydrolase_3"/>
    <property type="match status" value="1"/>
</dbReference>
<dbReference type="NCBIfam" id="TIGR00099">
    <property type="entry name" value="Cof-subfamily"/>
    <property type="match status" value="1"/>
</dbReference>
<dbReference type="CDD" id="cd07516">
    <property type="entry name" value="HAD_Pase"/>
    <property type="match status" value="1"/>
</dbReference>
<dbReference type="InterPro" id="IPR036412">
    <property type="entry name" value="HAD-like_sf"/>
</dbReference>
<dbReference type="Proteomes" id="UP000183255">
    <property type="component" value="Unassembled WGS sequence"/>
</dbReference>
<dbReference type="EMBL" id="FNDZ01000001">
    <property type="protein sequence ID" value="SDI04299.1"/>
    <property type="molecule type" value="Genomic_DNA"/>
</dbReference>
<gene>
    <name evidence="1" type="ORF">SAMN05421804_101539</name>
</gene>
<dbReference type="SFLD" id="SFLDS00003">
    <property type="entry name" value="Haloacid_Dehalogenase"/>
    <property type="match status" value="1"/>
</dbReference>
<dbReference type="SFLD" id="SFLDG01140">
    <property type="entry name" value="C2.B:_Phosphomannomutase_and_P"/>
    <property type="match status" value="1"/>
</dbReference>
<dbReference type="InterPro" id="IPR000150">
    <property type="entry name" value="Cof"/>
</dbReference>
<dbReference type="PRINTS" id="PR00119">
    <property type="entry name" value="CATATPASE"/>
</dbReference>
<dbReference type="SUPFAM" id="SSF56784">
    <property type="entry name" value="HAD-like"/>
    <property type="match status" value="1"/>
</dbReference>